<reference evidence="1 2" key="1">
    <citation type="submission" date="2018-06" db="EMBL/GenBank/DDBJ databases">
        <title>Genomic Encyclopedia of Type Strains, Phase IV (KMG-IV): sequencing the most valuable type-strain genomes for metagenomic binning, comparative biology and taxonomic classification.</title>
        <authorList>
            <person name="Goeker M."/>
        </authorList>
    </citation>
    <scope>NUCLEOTIDE SEQUENCE [LARGE SCALE GENOMIC DNA]</scope>
    <source>
        <strain evidence="1 2">DSM 25532</strain>
    </source>
</reference>
<dbReference type="Proteomes" id="UP000253426">
    <property type="component" value="Unassembled WGS sequence"/>
</dbReference>
<dbReference type="AlphaFoldDB" id="A0A366H7K0"/>
<name>A0A366H7K0_9BACT</name>
<dbReference type="EMBL" id="QNRR01000014">
    <property type="protein sequence ID" value="RBP37280.1"/>
    <property type="molecule type" value="Genomic_DNA"/>
</dbReference>
<accession>A0A366H7K0</accession>
<protein>
    <submittedName>
        <fullName evidence="1">Uncharacterized protein</fullName>
    </submittedName>
</protein>
<comment type="caution">
    <text evidence="1">The sequence shown here is derived from an EMBL/GenBank/DDBJ whole genome shotgun (WGS) entry which is preliminary data.</text>
</comment>
<organism evidence="1 2">
    <name type="scientific">Roseimicrobium gellanilyticum</name>
    <dbReference type="NCBI Taxonomy" id="748857"/>
    <lineage>
        <taxon>Bacteria</taxon>
        <taxon>Pseudomonadati</taxon>
        <taxon>Verrucomicrobiota</taxon>
        <taxon>Verrucomicrobiia</taxon>
        <taxon>Verrucomicrobiales</taxon>
        <taxon>Verrucomicrobiaceae</taxon>
        <taxon>Roseimicrobium</taxon>
    </lineage>
</organism>
<proteinExistence type="predicted"/>
<sequence length="85" mass="8753">MGSGVVLDGVLEAMPVVLSCCCAVMGSDGSDTAAHMVPPAVSSSAAEMTNSFFMGWCFVKGVEPTTVSPPNGAYLRMNTYPMPGM</sequence>
<evidence type="ECO:0000313" key="1">
    <source>
        <dbReference type="EMBL" id="RBP37280.1"/>
    </source>
</evidence>
<gene>
    <name evidence="1" type="ORF">DES53_11418</name>
</gene>
<keyword evidence="2" id="KW-1185">Reference proteome</keyword>
<evidence type="ECO:0000313" key="2">
    <source>
        <dbReference type="Proteomes" id="UP000253426"/>
    </source>
</evidence>